<keyword evidence="3" id="KW-1185">Reference proteome</keyword>
<evidence type="ECO:0000256" key="1">
    <source>
        <dbReference type="SAM" id="MobiDB-lite"/>
    </source>
</evidence>
<feature type="compositionally biased region" description="Polar residues" evidence="1">
    <location>
        <begin position="134"/>
        <end position="145"/>
    </location>
</feature>
<dbReference type="Proteomes" id="UP001595526">
    <property type="component" value="Unassembled WGS sequence"/>
</dbReference>
<accession>A0ABV7JK85</accession>
<dbReference type="EMBL" id="JBHRTA010000037">
    <property type="protein sequence ID" value="MFC3198495.1"/>
    <property type="molecule type" value="Genomic_DNA"/>
</dbReference>
<name>A0ABV7JK85_9SPHI</name>
<proteinExistence type="predicted"/>
<feature type="region of interest" description="Disordered" evidence="1">
    <location>
        <begin position="62"/>
        <end position="188"/>
    </location>
</feature>
<organism evidence="2 3">
    <name type="scientific">Parapedobacter deserti</name>
    <dbReference type="NCBI Taxonomy" id="1912957"/>
    <lineage>
        <taxon>Bacteria</taxon>
        <taxon>Pseudomonadati</taxon>
        <taxon>Bacteroidota</taxon>
        <taxon>Sphingobacteriia</taxon>
        <taxon>Sphingobacteriales</taxon>
        <taxon>Sphingobacteriaceae</taxon>
        <taxon>Parapedobacter</taxon>
    </lineage>
</organism>
<dbReference type="RefSeq" id="WP_379023198.1">
    <property type="nucleotide sequence ID" value="NZ_JBHRTA010000037.1"/>
</dbReference>
<reference evidence="3" key="1">
    <citation type="journal article" date="2019" name="Int. J. Syst. Evol. Microbiol.">
        <title>The Global Catalogue of Microorganisms (GCM) 10K type strain sequencing project: providing services to taxonomists for standard genome sequencing and annotation.</title>
        <authorList>
            <consortium name="The Broad Institute Genomics Platform"/>
            <consortium name="The Broad Institute Genome Sequencing Center for Infectious Disease"/>
            <person name="Wu L."/>
            <person name="Ma J."/>
        </authorList>
    </citation>
    <scope>NUCLEOTIDE SEQUENCE [LARGE SCALE GENOMIC DNA]</scope>
    <source>
        <strain evidence="3">KCTC 52416</strain>
    </source>
</reference>
<protein>
    <submittedName>
        <fullName evidence="2">Uncharacterized protein</fullName>
    </submittedName>
</protein>
<feature type="compositionally biased region" description="Basic and acidic residues" evidence="1">
    <location>
        <begin position="179"/>
        <end position="188"/>
    </location>
</feature>
<gene>
    <name evidence="2" type="ORF">ACFOET_12795</name>
</gene>
<comment type="caution">
    <text evidence="2">The sequence shown here is derived from an EMBL/GenBank/DDBJ whole genome shotgun (WGS) entry which is preliminary data.</text>
</comment>
<sequence>MTFEEFFIKKKIDLARMKRAKPDLYEEFREHFALMGEKSFDHTKKYWFNRLRKDFLLETAEIPSPKPAATPATGPVEDPVAPATEAAKPTGFKPRFKATAAKSPPDPAATEEKSSEGTKNTSPIGFKPRFKAGATTSSKHAQPPSQAKILEQPAGTEEAPSPQTAPKPFGFKPRFRAAKPPDKSDDAP</sequence>
<evidence type="ECO:0000313" key="3">
    <source>
        <dbReference type="Proteomes" id="UP001595526"/>
    </source>
</evidence>
<evidence type="ECO:0000313" key="2">
    <source>
        <dbReference type="EMBL" id="MFC3198495.1"/>
    </source>
</evidence>